<dbReference type="OrthoDB" id="4062651at2759"/>
<dbReference type="AlphaFoldDB" id="A0A067PSI8"/>
<dbReference type="InterPro" id="IPR001245">
    <property type="entry name" value="Ser-Thr/Tyr_kinase_cat_dom"/>
</dbReference>
<organism evidence="4 5">
    <name type="scientific">Jaapia argillacea MUCL 33604</name>
    <dbReference type="NCBI Taxonomy" id="933084"/>
    <lineage>
        <taxon>Eukaryota</taxon>
        <taxon>Fungi</taxon>
        <taxon>Dikarya</taxon>
        <taxon>Basidiomycota</taxon>
        <taxon>Agaricomycotina</taxon>
        <taxon>Agaricomycetes</taxon>
        <taxon>Agaricomycetidae</taxon>
        <taxon>Jaapiales</taxon>
        <taxon>Jaapiaceae</taxon>
        <taxon>Jaapia</taxon>
    </lineage>
</organism>
<dbReference type="SUPFAM" id="SSF56112">
    <property type="entry name" value="Protein kinase-like (PK-like)"/>
    <property type="match status" value="1"/>
</dbReference>
<protein>
    <recommendedName>
        <fullName evidence="3">Protein kinase domain-containing protein</fullName>
    </recommendedName>
</protein>
<name>A0A067PSI8_9AGAM</name>
<reference evidence="5" key="1">
    <citation type="journal article" date="2014" name="Proc. Natl. Acad. Sci. U.S.A.">
        <title>Extensive sampling of basidiomycete genomes demonstrates inadequacy of the white-rot/brown-rot paradigm for wood decay fungi.</title>
        <authorList>
            <person name="Riley R."/>
            <person name="Salamov A.A."/>
            <person name="Brown D.W."/>
            <person name="Nagy L.G."/>
            <person name="Floudas D."/>
            <person name="Held B.W."/>
            <person name="Levasseur A."/>
            <person name="Lombard V."/>
            <person name="Morin E."/>
            <person name="Otillar R."/>
            <person name="Lindquist E.A."/>
            <person name="Sun H."/>
            <person name="LaButti K.M."/>
            <person name="Schmutz J."/>
            <person name="Jabbour D."/>
            <person name="Luo H."/>
            <person name="Baker S.E."/>
            <person name="Pisabarro A.G."/>
            <person name="Walton J.D."/>
            <person name="Blanchette R.A."/>
            <person name="Henrissat B."/>
            <person name="Martin F."/>
            <person name="Cullen D."/>
            <person name="Hibbett D.S."/>
            <person name="Grigoriev I.V."/>
        </authorList>
    </citation>
    <scope>NUCLEOTIDE SEQUENCE [LARGE SCALE GENOMIC DNA]</scope>
    <source>
        <strain evidence="5">MUCL 33604</strain>
    </source>
</reference>
<dbReference type="InterPro" id="IPR000719">
    <property type="entry name" value="Prot_kinase_dom"/>
</dbReference>
<dbReference type="InterPro" id="IPR011009">
    <property type="entry name" value="Kinase-like_dom_sf"/>
</dbReference>
<dbReference type="GO" id="GO:0004674">
    <property type="term" value="F:protein serine/threonine kinase activity"/>
    <property type="evidence" value="ECO:0007669"/>
    <property type="project" value="TreeGrafter"/>
</dbReference>
<evidence type="ECO:0000256" key="2">
    <source>
        <dbReference type="ARBA" id="ARBA00022840"/>
    </source>
</evidence>
<proteinExistence type="predicted"/>
<dbReference type="PROSITE" id="PS50011">
    <property type="entry name" value="PROTEIN_KINASE_DOM"/>
    <property type="match status" value="1"/>
</dbReference>
<dbReference type="Gene3D" id="1.10.510.10">
    <property type="entry name" value="Transferase(Phosphotransferase) domain 1"/>
    <property type="match status" value="1"/>
</dbReference>
<sequence length="190" mass="21570">IISPWTENGSILEYMASRKLTSMEKLAQIARGVEYLHQENVLHGGLQGANVVIDDMFHPRLVGFTASDIELDGGGCMPSEAAMDEARWQAPEIFNANQGRNYSTDVYAYGQLCVELYTEKVPFWYIRSPMDVMSLVYRGTRPKRPESKDCRGREMGDKLWELITRCGYYDPDKRPSMTQVAEEMDIILAG</sequence>
<keyword evidence="2" id="KW-0067">ATP-binding</keyword>
<gene>
    <name evidence="4" type="ORF">JAAARDRAFT_135567</name>
</gene>
<dbReference type="HOGENOM" id="CLU_000288_7_18_1"/>
<dbReference type="InterPro" id="IPR051681">
    <property type="entry name" value="Ser/Thr_Kinases-Pseudokinases"/>
</dbReference>
<keyword evidence="1" id="KW-0547">Nucleotide-binding</keyword>
<dbReference type="Pfam" id="PF07714">
    <property type="entry name" value="PK_Tyr_Ser-Thr"/>
    <property type="match status" value="1"/>
</dbReference>
<evidence type="ECO:0000313" key="4">
    <source>
        <dbReference type="EMBL" id="KDQ54267.1"/>
    </source>
</evidence>
<dbReference type="STRING" id="933084.A0A067PSI8"/>
<feature type="domain" description="Protein kinase" evidence="3">
    <location>
        <begin position="1"/>
        <end position="188"/>
    </location>
</feature>
<dbReference type="Proteomes" id="UP000027265">
    <property type="component" value="Unassembled WGS sequence"/>
</dbReference>
<feature type="non-terminal residue" evidence="4">
    <location>
        <position position="1"/>
    </location>
</feature>
<dbReference type="EMBL" id="KL197729">
    <property type="protein sequence ID" value="KDQ54267.1"/>
    <property type="molecule type" value="Genomic_DNA"/>
</dbReference>
<dbReference type="GO" id="GO:0005524">
    <property type="term" value="F:ATP binding"/>
    <property type="evidence" value="ECO:0007669"/>
    <property type="project" value="UniProtKB-KW"/>
</dbReference>
<evidence type="ECO:0000256" key="1">
    <source>
        <dbReference type="ARBA" id="ARBA00022741"/>
    </source>
</evidence>
<dbReference type="InParanoid" id="A0A067PSI8"/>
<accession>A0A067PSI8</accession>
<evidence type="ECO:0000259" key="3">
    <source>
        <dbReference type="PROSITE" id="PS50011"/>
    </source>
</evidence>
<dbReference type="SMART" id="SM00220">
    <property type="entry name" value="S_TKc"/>
    <property type="match status" value="1"/>
</dbReference>
<dbReference type="PANTHER" id="PTHR44329">
    <property type="entry name" value="SERINE/THREONINE-PROTEIN KINASE TNNI3K-RELATED"/>
    <property type="match status" value="1"/>
</dbReference>
<dbReference type="PANTHER" id="PTHR44329:SF298">
    <property type="entry name" value="MIXED LINEAGE KINASE DOMAIN-LIKE PROTEIN"/>
    <property type="match status" value="1"/>
</dbReference>
<evidence type="ECO:0000313" key="5">
    <source>
        <dbReference type="Proteomes" id="UP000027265"/>
    </source>
</evidence>
<keyword evidence="5" id="KW-1185">Reference proteome</keyword>